<dbReference type="EMBL" id="MHLE01000025">
    <property type="protein sequence ID" value="OGZ02640.1"/>
    <property type="molecule type" value="Genomic_DNA"/>
</dbReference>
<evidence type="ECO:0000313" key="2">
    <source>
        <dbReference type="Proteomes" id="UP000178599"/>
    </source>
</evidence>
<gene>
    <name evidence="1" type="ORF">A2390_00225</name>
</gene>
<sequence length="69" mass="8219">MEIRKKEGEAASSLVYRFNKRVQQSGIIKEVKKRRFKKRAESKIKKRISAIYKNTKLKEVQKLRKLGKI</sequence>
<protein>
    <recommendedName>
        <fullName evidence="3">30S ribosomal protein S21</fullName>
    </recommendedName>
</protein>
<dbReference type="Proteomes" id="UP000178599">
    <property type="component" value="Unassembled WGS sequence"/>
</dbReference>
<accession>A0A1G2CPF5</accession>
<organism evidence="1 2">
    <name type="scientific">Candidatus Liptonbacteria bacterium RIFOXYB1_FULL_36_10</name>
    <dbReference type="NCBI Taxonomy" id="1798654"/>
    <lineage>
        <taxon>Bacteria</taxon>
        <taxon>Candidatus Liptoniibacteriota</taxon>
    </lineage>
</organism>
<proteinExistence type="predicted"/>
<comment type="caution">
    <text evidence="1">The sequence shown here is derived from an EMBL/GenBank/DDBJ whole genome shotgun (WGS) entry which is preliminary data.</text>
</comment>
<reference evidence="1 2" key="1">
    <citation type="journal article" date="2016" name="Nat. Commun.">
        <title>Thousands of microbial genomes shed light on interconnected biogeochemical processes in an aquifer system.</title>
        <authorList>
            <person name="Anantharaman K."/>
            <person name="Brown C.T."/>
            <person name="Hug L.A."/>
            <person name="Sharon I."/>
            <person name="Castelle C.J."/>
            <person name="Probst A.J."/>
            <person name="Thomas B.C."/>
            <person name="Singh A."/>
            <person name="Wilkins M.J."/>
            <person name="Karaoz U."/>
            <person name="Brodie E.L."/>
            <person name="Williams K.H."/>
            <person name="Hubbard S.S."/>
            <person name="Banfield J.F."/>
        </authorList>
    </citation>
    <scope>NUCLEOTIDE SEQUENCE [LARGE SCALE GENOMIC DNA]</scope>
</reference>
<evidence type="ECO:0000313" key="1">
    <source>
        <dbReference type="EMBL" id="OGZ02640.1"/>
    </source>
</evidence>
<dbReference type="AlphaFoldDB" id="A0A1G2CPF5"/>
<evidence type="ECO:0008006" key="3">
    <source>
        <dbReference type="Google" id="ProtNLM"/>
    </source>
</evidence>
<name>A0A1G2CPF5_9BACT</name>